<proteinExistence type="predicted"/>
<keyword evidence="1" id="KW-0238">DNA-binding</keyword>
<sequence>MAWSTRQIADLAGTTVNTVRHYHEAGLLEQPERRSNGYKQYGVPHLVRLLQIRRLRELGVPLAQIESMGRADENPVEAFRVLDAELEATIERLQRARAELALIMRHRAPIDLPAGFSSVAETLSERDRSLVMIYSQVYDESAMDDIRRLVEEHPRTEADEEFDALPPDADTATRVRLAEYFAPVIKQKQADYPWLNNPATRASKDAATLEHTMVESLRELYNPAQLDVLSRANQIIYGTTDERPGADGERTDR</sequence>
<evidence type="ECO:0000313" key="3">
    <source>
        <dbReference type="EMBL" id="MFC4628317.1"/>
    </source>
</evidence>
<dbReference type="EMBL" id="JBHSFI010000003">
    <property type="protein sequence ID" value="MFC4628317.1"/>
    <property type="molecule type" value="Genomic_DNA"/>
</dbReference>
<keyword evidence="4" id="KW-1185">Reference proteome</keyword>
<reference evidence="4" key="1">
    <citation type="journal article" date="2019" name="Int. J. Syst. Evol. Microbiol.">
        <title>The Global Catalogue of Microorganisms (GCM) 10K type strain sequencing project: providing services to taxonomists for standard genome sequencing and annotation.</title>
        <authorList>
            <consortium name="The Broad Institute Genomics Platform"/>
            <consortium name="The Broad Institute Genome Sequencing Center for Infectious Disease"/>
            <person name="Wu L."/>
            <person name="Ma J."/>
        </authorList>
    </citation>
    <scope>NUCLEOTIDE SEQUENCE [LARGE SCALE GENOMIC DNA]</scope>
    <source>
        <strain evidence="4">CCUG 42722</strain>
    </source>
</reference>
<accession>A0ABV9HET9</accession>
<evidence type="ECO:0000259" key="2">
    <source>
        <dbReference type="PROSITE" id="PS50937"/>
    </source>
</evidence>
<dbReference type="Proteomes" id="UP001596011">
    <property type="component" value="Unassembled WGS sequence"/>
</dbReference>
<dbReference type="InterPro" id="IPR047057">
    <property type="entry name" value="MerR_fam"/>
</dbReference>
<dbReference type="PANTHER" id="PTHR30204:SF93">
    <property type="entry name" value="HTH MERR-TYPE DOMAIN-CONTAINING PROTEIN"/>
    <property type="match status" value="1"/>
</dbReference>
<feature type="domain" description="HTH merR-type" evidence="2">
    <location>
        <begin position="2"/>
        <end position="71"/>
    </location>
</feature>
<evidence type="ECO:0000256" key="1">
    <source>
        <dbReference type="ARBA" id="ARBA00023125"/>
    </source>
</evidence>
<gene>
    <name evidence="3" type="ORF">ACFO6V_08725</name>
</gene>
<dbReference type="PROSITE" id="PS50937">
    <property type="entry name" value="HTH_MERR_2"/>
    <property type="match status" value="1"/>
</dbReference>
<name>A0ABV9HET9_9MICO</name>
<dbReference type="CDD" id="cd00592">
    <property type="entry name" value="HTH_MerR-like"/>
    <property type="match status" value="1"/>
</dbReference>
<dbReference type="SMART" id="SM00422">
    <property type="entry name" value="HTH_MERR"/>
    <property type="match status" value="1"/>
</dbReference>
<dbReference type="InterPro" id="IPR009061">
    <property type="entry name" value="DNA-bd_dom_put_sf"/>
</dbReference>
<protein>
    <submittedName>
        <fullName evidence="3">MerR family transcriptional regulator</fullName>
    </submittedName>
</protein>
<dbReference type="Pfam" id="PF13411">
    <property type="entry name" value="MerR_1"/>
    <property type="match status" value="1"/>
</dbReference>
<dbReference type="PANTHER" id="PTHR30204">
    <property type="entry name" value="REDOX-CYCLING DRUG-SENSING TRANSCRIPTIONAL ACTIVATOR SOXR"/>
    <property type="match status" value="1"/>
</dbReference>
<organism evidence="3 4">
    <name type="scientific">Promicromonospora alba</name>
    <dbReference type="NCBI Taxonomy" id="1616110"/>
    <lineage>
        <taxon>Bacteria</taxon>
        <taxon>Bacillati</taxon>
        <taxon>Actinomycetota</taxon>
        <taxon>Actinomycetes</taxon>
        <taxon>Micrococcales</taxon>
        <taxon>Promicromonosporaceae</taxon>
        <taxon>Promicromonospora</taxon>
    </lineage>
</organism>
<dbReference type="SUPFAM" id="SSF46955">
    <property type="entry name" value="Putative DNA-binding domain"/>
    <property type="match status" value="1"/>
</dbReference>
<dbReference type="RefSeq" id="WP_377134290.1">
    <property type="nucleotide sequence ID" value="NZ_JBHSFI010000003.1"/>
</dbReference>
<dbReference type="Gene3D" id="1.10.1660.10">
    <property type="match status" value="1"/>
</dbReference>
<comment type="caution">
    <text evidence="3">The sequence shown here is derived from an EMBL/GenBank/DDBJ whole genome shotgun (WGS) entry which is preliminary data.</text>
</comment>
<evidence type="ECO:0000313" key="4">
    <source>
        <dbReference type="Proteomes" id="UP001596011"/>
    </source>
</evidence>
<dbReference type="InterPro" id="IPR000551">
    <property type="entry name" value="MerR-type_HTH_dom"/>
</dbReference>